<dbReference type="EMBL" id="AFHG01000059">
    <property type="protein sequence ID" value="EGK70014.1"/>
    <property type="molecule type" value="Genomic_DNA"/>
</dbReference>
<evidence type="ECO:0000256" key="6">
    <source>
        <dbReference type="SAM" id="Phobius"/>
    </source>
</evidence>
<gene>
    <name evidence="7" type="ORF">METUNv1_03982</name>
</gene>
<evidence type="ECO:0000256" key="2">
    <source>
        <dbReference type="ARBA" id="ARBA00007524"/>
    </source>
</evidence>
<dbReference type="PIRSF" id="PIRSF005859">
    <property type="entry name" value="PBR"/>
    <property type="match status" value="1"/>
</dbReference>
<dbReference type="PANTHER" id="PTHR10057">
    <property type="entry name" value="PERIPHERAL-TYPE BENZODIAZEPINE RECEPTOR"/>
    <property type="match status" value="1"/>
</dbReference>
<accession>F5RI32</accession>
<keyword evidence="3 6" id="KW-0812">Transmembrane</keyword>
<dbReference type="eggNOG" id="COG3476">
    <property type="taxonomic scope" value="Bacteria"/>
</dbReference>
<comment type="subcellular location">
    <subcellularLocation>
        <location evidence="1">Membrane</location>
        <topology evidence="1">Multi-pass membrane protein</topology>
    </subcellularLocation>
</comment>
<dbReference type="GO" id="GO:0016020">
    <property type="term" value="C:membrane"/>
    <property type="evidence" value="ECO:0007669"/>
    <property type="project" value="UniProtKB-SubCell"/>
</dbReference>
<dbReference type="Proteomes" id="UP000005019">
    <property type="component" value="Unassembled WGS sequence"/>
</dbReference>
<evidence type="ECO:0000313" key="8">
    <source>
        <dbReference type="Proteomes" id="UP000005019"/>
    </source>
</evidence>
<comment type="similarity">
    <text evidence="2">Belongs to the TspO/BZRP family.</text>
</comment>
<reference evidence="7 8" key="1">
    <citation type="journal article" date="2011" name="J. Bacteriol.">
        <title>Genome sequence of Methyloversatilis universalis FAM5T, a methylotrophic representative of the order Rhodocyclales.</title>
        <authorList>
            <person name="Kittichotirat W."/>
            <person name="Good N.M."/>
            <person name="Hall R."/>
            <person name="Bringel F."/>
            <person name="Lajus A."/>
            <person name="Medigue C."/>
            <person name="Smalley N.E."/>
            <person name="Beck D."/>
            <person name="Bumgarner R."/>
            <person name="Vuilleumier S."/>
            <person name="Kalyuzhnaya M.G."/>
        </authorList>
    </citation>
    <scope>NUCLEOTIDE SEQUENCE [LARGE SCALE GENOMIC DNA]</scope>
    <source>
        <strain evidence="8">ATCC BAA-1314 / JCM 13912 / FAM5</strain>
    </source>
</reference>
<protein>
    <submittedName>
        <fullName evidence="7">Tryptophan-rich sensory protein</fullName>
    </submittedName>
</protein>
<evidence type="ECO:0000256" key="4">
    <source>
        <dbReference type="ARBA" id="ARBA00022989"/>
    </source>
</evidence>
<evidence type="ECO:0000256" key="3">
    <source>
        <dbReference type="ARBA" id="ARBA00022692"/>
    </source>
</evidence>
<feature type="transmembrane region" description="Helical" evidence="6">
    <location>
        <begin position="137"/>
        <end position="158"/>
    </location>
</feature>
<name>F5RI32_METUF</name>
<sequence>MNARPAGRWKSVAIAALAALAVAGLGGAMTDLSDWYRALAKPAWQPPDWAFGPAWTLIFGLSAAAGVLGWRYAPDARGRRQLLAMFAANGGLNVLWSALFFHLRRPDWALAEVVLLWLSVLFLMVRLRPWSARAAALLLPYAAWVAFAAVLNLAIVRLNAPFA</sequence>
<dbReference type="Gene3D" id="1.20.1260.100">
    <property type="entry name" value="TspO/MBR protein"/>
    <property type="match status" value="1"/>
</dbReference>
<dbReference type="InterPro" id="IPR038330">
    <property type="entry name" value="TspO/MBR-related_sf"/>
</dbReference>
<dbReference type="FunFam" id="1.20.1260.100:FF:000001">
    <property type="entry name" value="translocator protein 2"/>
    <property type="match status" value="1"/>
</dbReference>
<dbReference type="PANTHER" id="PTHR10057:SF0">
    <property type="entry name" value="TRANSLOCATOR PROTEIN"/>
    <property type="match status" value="1"/>
</dbReference>
<proteinExistence type="inferred from homology"/>
<keyword evidence="5 6" id="KW-0472">Membrane</keyword>
<feature type="transmembrane region" description="Helical" evidence="6">
    <location>
        <begin position="50"/>
        <end position="70"/>
    </location>
</feature>
<evidence type="ECO:0000256" key="1">
    <source>
        <dbReference type="ARBA" id="ARBA00004141"/>
    </source>
</evidence>
<keyword evidence="4 6" id="KW-1133">Transmembrane helix</keyword>
<feature type="transmembrane region" description="Helical" evidence="6">
    <location>
        <begin position="82"/>
        <end position="102"/>
    </location>
</feature>
<dbReference type="InterPro" id="IPR004307">
    <property type="entry name" value="TspO_MBR"/>
</dbReference>
<comment type="caution">
    <text evidence="7">The sequence shown here is derived from an EMBL/GenBank/DDBJ whole genome shotgun (WGS) entry which is preliminary data.</text>
</comment>
<dbReference type="CDD" id="cd15904">
    <property type="entry name" value="TSPO_MBR"/>
    <property type="match status" value="1"/>
</dbReference>
<dbReference type="RefSeq" id="WP_008064802.1">
    <property type="nucleotide sequence ID" value="NZ_AFHG01000059.1"/>
</dbReference>
<dbReference type="AlphaFoldDB" id="F5RI32"/>
<keyword evidence="8" id="KW-1185">Reference proteome</keyword>
<dbReference type="Pfam" id="PF03073">
    <property type="entry name" value="TspO_MBR"/>
    <property type="match status" value="1"/>
</dbReference>
<dbReference type="GO" id="GO:0033013">
    <property type="term" value="P:tetrapyrrole metabolic process"/>
    <property type="evidence" value="ECO:0007669"/>
    <property type="project" value="UniProtKB-ARBA"/>
</dbReference>
<evidence type="ECO:0000313" key="7">
    <source>
        <dbReference type="EMBL" id="EGK70014.1"/>
    </source>
</evidence>
<evidence type="ECO:0000256" key="5">
    <source>
        <dbReference type="ARBA" id="ARBA00023136"/>
    </source>
</evidence>
<feature type="transmembrane region" description="Helical" evidence="6">
    <location>
        <begin position="108"/>
        <end position="125"/>
    </location>
</feature>
<dbReference type="STRING" id="1000565.METUNv1_03982"/>
<organism evidence="7 8">
    <name type="scientific">Methyloversatilis universalis (strain ATCC BAA-1314 / DSM 25237 / JCM 13912 / CCUG 52030 / FAM5)</name>
    <dbReference type="NCBI Taxonomy" id="1000565"/>
    <lineage>
        <taxon>Bacteria</taxon>
        <taxon>Pseudomonadati</taxon>
        <taxon>Pseudomonadota</taxon>
        <taxon>Betaproteobacteria</taxon>
        <taxon>Nitrosomonadales</taxon>
        <taxon>Sterolibacteriaceae</taxon>
        <taxon>Methyloversatilis</taxon>
    </lineage>
</organism>
<dbReference type="OrthoDB" id="9795496at2"/>